<feature type="compositionally biased region" description="Basic and acidic residues" evidence="8">
    <location>
        <begin position="333"/>
        <end position="343"/>
    </location>
</feature>
<evidence type="ECO:0000256" key="6">
    <source>
        <dbReference type="PROSITE-ProRule" id="PRU10141"/>
    </source>
</evidence>
<dbReference type="InterPro" id="IPR017441">
    <property type="entry name" value="Protein_kinase_ATP_BS"/>
</dbReference>
<feature type="compositionally biased region" description="Polar residues" evidence="8">
    <location>
        <begin position="261"/>
        <end position="277"/>
    </location>
</feature>
<feature type="compositionally biased region" description="Basic and acidic residues" evidence="8">
    <location>
        <begin position="312"/>
        <end position="323"/>
    </location>
</feature>
<gene>
    <name evidence="10" type="ORF">CEPIT_LOCUS34778</name>
</gene>
<proteinExistence type="inferred from homology"/>
<evidence type="ECO:0000256" key="5">
    <source>
        <dbReference type="ARBA" id="ARBA00022840"/>
    </source>
</evidence>
<keyword evidence="2" id="KW-0808">Transferase</keyword>
<keyword evidence="11" id="KW-1185">Reference proteome</keyword>
<dbReference type="Gene3D" id="3.30.200.20">
    <property type="entry name" value="Phosphorylase Kinase, domain 1"/>
    <property type="match status" value="1"/>
</dbReference>
<evidence type="ECO:0000256" key="4">
    <source>
        <dbReference type="ARBA" id="ARBA00022777"/>
    </source>
</evidence>
<name>A0AAV0FJH2_9ASTE</name>
<dbReference type="PROSITE" id="PS00107">
    <property type="entry name" value="PROTEIN_KINASE_ATP"/>
    <property type="match status" value="1"/>
</dbReference>
<dbReference type="SMART" id="SM00220">
    <property type="entry name" value="S_TKc"/>
    <property type="match status" value="1"/>
</dbReference>
<feature type="region of interest" description="Disordered" evidence="8">
    <location>
        <begin position="261"/>
        <end position="343"/>
    </location>
</feature>
<dbReference type="SUPFAM" id="SSF56112">
    <property type="entry name" value="Protein kinase-like (PK-like)"/>
    <property type="match status" value="1"/>
</dbReference>
<dbReference type="Gene3D" id="1.10.510.10">
    <property type="entry name" value="Transferase(Phosphotransferase) domain 1"/>
    <property type="match status" value="1"/>
</dbReference>
<evidence type="ECO:0000256" key="7">
    <source>
        <dbReference type="RuleBase" id="RU000304"/>
    </source>
</evidence>
<comment type="caution">
    <text evidence="10">The sequence shown here is derived from an EMBL/GenBank/DDBJ whole genome shotgun (WGS) entry which is preliminary data.</text>
</comment>
<dbReference type="GO" id="GO:0005524">
    <property type="term" value="F:ATP binding"/>
    <property type="evidence" value="ECO:0007669"/>
    <property type="project" value="UniProtKB-UniRule"/>
</dbReference>
<dbReference type="Pfam" id="PF00069">
    <property type="entry name" value="Pkinase"/>
    <property type="match status" value="1"/>
</dbReference>
<dbReference type="PANTHER" id="PTHR48011">
    <property type="entry name" value="CCR4-NOT TRANSCRIPTIONAL COMPLEX SUBUNIT CAF120-RELATED"/>
    <property type="match status" value="1"/>
</dbReference>
<evidence type="ECO:0000259" key="9">
    <source>
        <dbReference type="PROSITE" id="PS50011"/>
    </source>
</evidence>
<keyword evidence="4" id="KW-0418">Kinase</keyword>
<dbReference type="GO" id="GO:0004674">
    <property type="term" value="F:protein serine/threonine kinase activity"/>
    <property type="evidence" value="ECO:0007669"/>
    <property type="project" value="UniProtKB-KW"/>
</dbReference>
<dbReference type="InterPro" id="IPR011009">
    <property type="entry name" value="Kinase-like_dom_sf"/>
</dbReference>
<dbReference type="Proteomes" id="UP001152523">
    <property type="component" value="Unassembled WGS sequence"/>
</dbReference>
<dbReference type="PANTHER" id="PTHR48011:SF4">
    <property type="entry name" value="MITOGEN-ACTIVATED PROTEIN KINASE KINASE KINASE 19"/>
    <property type="match status" value="1"/>
</dbReference>
<keyword evidence="5 6" id="KW-0067">ATP-binding</keyword>
<feature type="domain" description="Protein kinase" evidence="9">
    <location>
        <begin position="3"/>
        <end position="254"/>
    </location>
</feature>
<evidence type="ECO:0000313" key="10">
    <source>
        <dbReference type="EMBL" id="CAH9135775.1"/>
    </source>
</evidence>
<dbReference type="AlphaFoldDB" id="A0AAV0FJH2"/>
<comment type="similarity">
    <text evidence="7">Belongs to the protein kinase superfamily.</text>
</comment>
<dbReference type="InterPro" id="IPR000719">
    <property type="entry name" value="Prot_kinase_dom"/>
</dbReference>
<evidence type="ECO:0000256" key="8">
    <source>
        <dbReference type="SAM" id="MobiDB-lite"/>
    </source>
</evidence>
<feature type="compositionally biased region" description="Basic and acidic residues" evidence="8">
    <location>
        <begin position="288"/>
        <end position="298"/>
    </location>
</feature>
<sequence length="343" mass="37735">MNWSRGHTLGRGSSATVYAATSSDSGEMFAVKSTELPQSALLQREQTILSTISSPWIVGYKGYDVTRENNIVVFNLMLEYMAGGTLRDGIRRSGGKLGEPEIVDYTRQILQGLEYLHSRGIVHCDIKSRNVLLGDGGAKIADFGCAKQSGSAAACMGGTPMFMPPETAQGKEQEFPADIWALGCTVIEMATGGGSPWPNATDPASLLYRIAYSGESPEIPHSLSDQAKDFLEKCLRQNPGDRWTAEKLLNHPFLLQQARNQNNQIPKESRSSPTSVLDQGIWNSMEGPVRRRAERSMEGLEDDDSPLGRIRKLCDQSPEKPNGEWDEESWTTVRRDGGEAEKH</sequence>
<dbReference type="CDD" id="cd06606">
    <property type="entry name" value="STKc_MAPKKK"/>
    <property type="match status" value="1"/>
</dbReference>
<evidence type="ECO:0000313" key="11">
    <source>
        <dbReference type="Proteomes" id="UP001152523"/>
    </source>
</evidence>
<protein>
    <recommendedName>
        <fullName evidence="9">Protein kinase domain-containing protein</fullName>
    </recommendedName>
</protein>
<organism evidence="10 11">
    <name type="scientific">Cuscuta epithymum</name>
    <dbReference type="NCBI Taxonomy" id="186058"/>
    <lineage>
        <taxon>Eukaryota</taxon>
        <taxon>Viridiplantae</taxon>
        <taxon>Streptophyta</taxon>
        <taxon>Embryophyta</taxon>
        <taxon>Tracheophyta</taxon>
        <taxon>Spermatophyta</taxon>
        <taxon>Magnoliopsida</taxon>
        <taxon>eudicotyledons</taxon>
        <taxon>Gunneridae</taxon>
        <taxon>Pentapetalae</taxon>
        <taxon>asterids</taxon>
        <taxon>lamiids</taxon>
        <taxon>Solanales</taxon>
        <taxon>Convolvulaceae</taxon>
        <taxon>Cuscuteae</taxon>
        <taxon>Cuscuta</taxon>
        <taxon>Cuscuta subgen. Cuscuta</taxon>
    </lineage>
</organism>
<dbReference type="PRINTS" id="PR00109">
    <property type="entry name" value="TYRKINASE"/>
</dbReference>
<dbReference type="InterPro" id="IPR052751">
    <property type="entry name" value="Plant_MAPKKK"/>
</dbReference>
<evidence type="ECO:0000256" key="2">
    <source>
        <dbReference type="ARBA" id="ARBA00022679"/>
    </source>
</evidence>
<accession>A0AAV0FJH2</accession>
<evidence type="ECO:0000256" key="1">
    <source>
        <dbReference type="ARBA" id="ARBA00022527"/>
    </source>
</evidence>
<evidence type="ECO:0000256" key="3">
    <source>
        <dbReference type="ARBA" id="ARBA00022741"/>
    </source>
</evidence>
<feature type="binding site" evidence="6">
    <location>
        <position position="32"/>
    </location>
    <ligand>
        <name>ATP</name>
        <dbReference type="ChEBI" id="CHEBI:30616"/>
    </ligand>
</feature>
<dbReference type="PROSITE" id="PS00108">
    <property type="entry name" value="PROTEIN_KINASE_ST"/>
    <property type="match status" value="1"/>
</dbReference>
<dbReference type="InterPro" id="IPR008271">
    <property type="entry name" value="Ser/Thr_kinase_AS"/>
</dbReference>
<keyword evidence="1 7" id="KW-0723">Serine/threonine-protein kinase</keyword>
<reference evidence="10" key="1">
    <citation type="submission" date="2022-07" db="EMBL/GenBank/DDBJ databases">
        <authorList>
            <person name="Macas J."/>
            <person name="Novak P."/>
            <person name="Neumann P."/>
        </authorList>
    </citation>
    <scope>NUCLEOTIDE SEQUENCE</scope>
</reference>
<keyword evidence="3 6" id="KW-0547">Nucleotide-binding</keyword>
<dbReference type="EMBL" id="CAMAPF010000991">
    <property type="protein sequence ID" value="CAH9135775.1"/>
    <property type="molecule type" value="Genomic_DNA"/>
</dbReference>
<dbReference type="PROSITE" id="PS50011">
    <property type="entry name" value="PROTEIN_KINASE_DOM"/>
    <property type="match status" value="1"/>
</dbReference>
<dbReference type="GO" id="GO:0007165">
    <property type="term" value="P:signal transduction"/>
    <property type="evidence" value="ECO:0007669"/>
    <property type="project" value="TreeGrafter"/>
</dbReference>
<dbReference type="InterPro" id="IPR001245">
    <property type="entry name" value="Ser-Thr/Tyr_kinase_cat_dom"/>
</dbReference>